<dbReference type="PANTHER" id="PTHR35526">
    <property type="entry name" value="ANTI-SIGMA-F FACTOR RSBW-RELATED"/>
    <property type="match status" value="1"/>
</dbReference>
<name>A0ABN3Q0X7_9ACTN</name>
<dbReference type="Pfam" id="PF13581">
    <property type="entry name" value="HATPase_c_2"/>
    <property type="match status" value="1"/>
</dbReference>
<feature type="domain" description="Histidine kinase/HSP90-like ATPase" evidence="3">
    <location>
        <begin position="32"/>
        <end position="139"/>
    </location>
</feature>
<dbReference type="RefSeq" id="WP_344564803.1">
    <property type="nucleotide sequence ID" value="NZ_BAAARJ010000006.1"/>
</dbReference>
<proteinExistence type="predicted"/>
<dbReference type="CDD" id="cd16936">
    <property type="entry name" value="HATPase_RsbW-like"/>
    <property type="match status" value="1"/>
</dbReference>
<evidence type="ECO:0000313" key="4">
    <source>
        <dbReference type="EMBL" id="GAA2608774.1"/>
    </source>
</evidence>
<dbReference type="InterPro" id="IPR050267">
    <property type="entry name" value="Anti-sigma-factor_SerPK"/>
</dbReference>
<dbReference type="Proteomes" id="UP001501447">
    <property type="component" value="Unassembled WGS sequence"/>
</dbReference>
<evidence type="ECO:0000256" key="2">
    <source>
        <dbReference type="SAM" id="MobiDB-lite"/>
    </source>
</evidence>
<dbReference type="SUPFAM" id="SSF55874">
    <property type="entry name" value="ATPase domain of HSP90 chaperone/DNA topoisomerase II/histidine kinase"/>
    <property type="match status" value="1"/>
</dbReference>
<dbReference type="EMBL" id="BAAARJ010000006">
    <property type="protein sequence ID" value="GAA2608774.1"/>
    <property type="molecule type" value="Genomic_DNA"/>
</dbReference>
<dbReference type="PANTHER" id="PTHR35526:SF3">
    <property type="entry name" value="ANTI-SIGMA-F FACTOR RSBW"/>
    <property type="match status" value="1"/>
</dbReference>
<dbReference type="InterPro" id="IPR003594">
    <property type="entry name" value="HATPase_dom"/>
</dbReference>
<comment type="caution">
    <text evidence="4">The sequence shown here is derived from an EMBL/GenBank/DDBJ whole genome shotgun (WGS) entry which is preliminary data.</text>
</comment>
<organism evidence="4 5">
    <name type="scientific">Streptomyces axinellae</name>
    <dbReference type="NCBI Taxonomy" id="552788"/>
    <lineage>
        <taxon>Bacteria</taxon>
        <taxon>Bacillati</taxon>
        <taxon>Actinomycetota</taxon>
        <taxon>Actinomycetes</taxon>
        <taxon>Kitasatosporales</taxon>
        <taxon>Streptomycetaceae</taxon>
        <taxon>Streptomyces</taxon>
    </lineage>
</organism>
<accession>A0ABN3Q0X7</accession>
<feature type="region of interest" description="Disordered" evidence="2">
    <location>
        <begin position="1"/>
        <end position="23"/>
    </location>
</feature>
<dbReference type="Gene3D" id="3.30.565.10">
    <property type="entry name" value="Histidine kinase-like ATPase, C-terminal domain"/>
    <property type="match status" value="1"/>
</dbReference>
<keyword evidence="1" id="KW-0808">Transferase</keyword>
<gene>
    <name evidence="4" type="ORF">GCM10009863_22730</name>
</gene>
<sequence length="143" mass="15590">MNNATAIRNGDPREAATAHTAHTPYLRSSFQARQITRSFLSTLSPRPSPEVTESVLLVVSELVTNALRHANGVTGFHLGAAHRTVTVEVEDSSSAFPRERLPGSFDEAENGGFGWPIVRHLANDLTVRPTRNNGKIIQARLPL</sequence>
<evidence type="ECO:0000313" key="5">
    <source>
        <dbReference type="Proteomes" id="UP001501447"/>
    </source>
</evidence>
<reference evidence="4 5" key="1">
    <citation type="journal article" date="2019" name="Int. J. Syst. Evol. Microbiol.">
        <title>The Global Catalogue of Microorganisms (GCM) 10K type strain sequencing project: providing services to taxonomists for standard genome sequencing and annotation.</title>
        <authorList>
            <consortium name="The Broad Institute Genomics Platform"/>
            <consortium name="The Broad Institute Genome Sequencing Center for Infectious Disease"/>
            <person name="Wu L."/>
            <person name="Ma J."/>
        </authorList>
    </citation>
    <scope>NUCLEOTIDE SEQUENCE [LARGE SCALE GENOMIC DNA]</scope>
    <source>
        <strain evidence="4 5">JCM 16373</strain>
    </source>
</reference>
<keyword evidence="5" id="KW-1185">Reference proteome</keyword>
<keyword evidence="1" id="KW-0418">Kinase</keyword>
<protein>
    <recommendedName>
        <fullName evidence="3">Histidine kinase/HSP90-like ATPase domain-containing protein</fullName>
    </recommendedName>
</protein>
<dbReference type="InterPro" id="IPR036890">
    <property type="entry name" value="HATPase_C_sf"/>
</dbReference>
<evidence type="ECO:0000256" key="1">
    <source>
        <dbReference type="ARBA" id="ARBA00022527"/>
    </source>
</evidence>
<keyword evidence="1" id="KW-0723">Serine/threonine-protein kinase</keyword>
<evidence type="ECO:0000259" key="3">
    <source>
        <dbReference type="Pfam" id="PF13581"/>
    </source>
</evidence>